<keyword evidence="1" id="KW-0812">Transmembrane</keyword>
<feature type="transmembrane region" description="Helical" evidence="1">
    <location>
        <begin position="33"/>
        <end position="53"/>
    </location>
</feature>
<feature type="transmembrane region" description="Helical" evidence="1">
    <location>
        <begin position="93"/>
        <end position="113"/>
    </location>
</feature>
<dbReference type="Gene3D" id="1.10.1760.20">
    <property type="match status" value="1"/>
</dbReference>
<organism evidence="2 3">
    <name type="scientific">Mycoplasma putrefaciens Mput9231</name>
    <dbReference type="NCBI Taxonomy" id="1292033"/>
    <lineage>
        <taxon>Bacteria</taxon>
        <taxon>Bacillati</taxon>
        <taxon>Mycoplasmatota</taxon>
        <taxon>Mollicutes</taxon>
        <taxon>Mycoplasmataceae</taxon>
        <taxon>Mycoplasma</taxon>
    </lineage>
</organism>
<dbReference type="AlphaFoldDB" id="M9WAQ0"/>
<proteinExistence type="predicted"/>
<feature type="transmembrane region" description="Helical" evidence="1">
    <location>
        <begin position="6"/>
        <end position="26"/>
    </location>
</feature>
<dbReference type="NCBIfam" id="TIGR04518">
    <property type="entry name" value="ECF_S_folT_fam"/>
    <property type="match status" value="1"/>
</dbReference>
<keyword evidence="1" id="KW-0472">Membrane</keyword>
<feature type="transmembrane region" description="Helical" evidence="1">
    <location>
        <begin position="148"/>
        <end position="166"/>
    </location>
</feature>
<dbReference type="OrthoDB" id="400439at2"/>
<reference evidence="2 3" key="1">
    <citation type="journal article" date="2013" name="Genome Announc.">
        <title>Complete Genome Sequence of Mycoplasma putrefaciens Strain 9231, One of the Agents of Contagious Agalactia in Goats.</title>
        <authorList>
            <person name="Dupuy V."/>
            <person name="Sirand-Pugnet P."/>
            <person name="Baranowski E."/>
            <person name="Barre A."/>
            <person name="Breton M."/>
            <person name="Couture C."/>
            <person name="Dordet-Frisoni E."/>
            <person name="Gaurivaud P."/>
            <person name="Jacob D."/>
            <person name="Lemaitre C."/>
            <person name="Manso-Silvan L."/>
            <person name="Nikolski M."/>
            <person name="Nouvel L.X."/>
            <person name="Poumarat F."/>
            <person name="Tardy F."/>
            <person name="Thebault P."/>
            <person name="Theil S."/>
            <person name="Citti C."/>
            <person name="Blanchard A."/>
            <person name="Thiaucourt F."/>
        </authorList>
    </citation>
    <scope>NUCLEOTIDE SEQUENCE [LARGE SCALE GENOMIC DNA]</scope>
    <source>
        <strain evidence="2">Mput9231</strain>
    </source>
</reference>
<gene>
    <name evidence="2" type="ORF">MPUT9231_6800</name>
</gene>
<dbReference type="Pfam" id="PF12822">
    <property type="entry name" value="ECF_trnsprt"/>
    <property type="match status" value="1"/>
</dbReference>
<evidence type="ECO:0000313" key="3">
    <source>
        <dbReference type="Proteomes" id="UP000012984"/>
    </source>
</evidence>
<dbReference type="eggNOG" id="COG3275">
    <property type="taxonomic scope" value="Bacteria"/>
</dbReference>
<evidence type="ECO:0000256" key="1">
    <source>
        <dbReference type="SAM" id="Phobius"/>
    </source>
</evidence>
<evidence type="ECO:0000313" key="2">
    <source>
        <dbReference type="EMBL" id="AGJ91073.1"/>
    </source>
</evidence>
<dbReference type="EMBL" id="CP004357">
    <property type="protein sequence ID" value="AGJ91073.1"/>
    <property type="molecule type" value="Genomic_DNA"/>
</dbReference>
<dbReference type="Proteomes" id="UP000012984">
    <property type="component" value="Chromosome"/>
</dbReference>
<name>M9WAQ0_9MOLU</name>
<keyword evidence="1" id="KW-1133">Transmembrane helix</keyword>
<evidence type="ECO:0008006" key="4">
    <source>
        <dbReference type="Google" id="ProtNLM"/>
    </source>
</evidence>
<dbReference type="KEGG" id="mput:MPUT9231_6800"/>
<feature type="transmembrane region" description="Helical" evidence="1">
    <location>
        <begin position="65"/>
        <end position="86"/>
    </location>
</feature>
<sequence length="215" mass="24038">MALLGILIALCVIATNVIGYSRIFGFQIQLGNFLIFFSGMILGPLAGALVGLLSDLTGLIISGGVPHFGFTLVKVMYGFLGAMVFLTKHNKKLYFIISIFWFMLVSVILHLLVFTPLSFASYGGNIATKQGLVLASMLRRLILVPVEWVLYSLLVIACFEVTWIILKDNAKLSHQLWCSRHGTPKFLFERRQISKVEKVEIATKKLDKKEKVNNK</sequence>
<dbReference type="InterPro" id="IPR030949">
    <property type="entry name" value="ECF_S_folate_fam"/>
</dbReference>
<accession>M9WAQ0</accession>
<dbReference type="GO" id="GO:0022857">
    <property type="term" value="F:transmembrane transporter activity"/>
    <property type="evidence" value="ECO:0007669"/>
    <property type="project" value="InterPro"/>
</dbReference>
<dbReference type="RefSeq" id="WP_015587598.1">
    <property type="nucleotide sequence ID" value="NC_021083.1"/>
</dbReference>
<dbReference type="PATRIC" id="fig|1292033.3.peg.669"/>
<protein>
    <recommendedName>
        <fullName evidence="4">Folate family ECF transporter S component</fullName>
    </recommendedName>
</protein>
<dbReference type="HOGENOM" id="CLU_095294_0_0_14"/>
<dbReference type="InterPro" id="IPR024529">
    <property type="entry name" value="ECF_trnsprt_substrate-spec"/>
</dbReference>
<keyword evidence="3" id="KW-1185">Reference proteome</keyword>